<evidence type="ECO:0000313" key="3">
    <source>
        <dbReference type="EMBL" id="OPB41141.1"/>
    </source>
</evidence>
<dbReference type="Proteomes" id="UP000191004">
    <property type="component" value="Unassembled WGS sequence"/>
</dbReference>
<organism evidence="3 4">
    <name type="scientific">Trichoderma guizhouense</name>
    <dbReference type="NCBI Taxonomy" id="1491466"/>
    <lineage>
        <taxon>Eukaryota</taxon>
        <taxon>Fungi</taxon>
        <taxon>Dikarya</taxon>
        <taxon>Ascomycota</taxon>
        <taxon>Pezizomycotina</taxon>
        <taxon>Sordariomycetes</taxon>
        <taxon>Hypocreomycetidae</taxon>
        <taxon>Hypocreales</taxon>
        <taxon>Hypocreaceae</taxon>
        <taxon>Trichoderma</taxon>
    </lineage>
</organism>
<protein>
    <recommendedName>
        <fullName evidence="2">DUF6603 domain-containing protein</fullName>
    </recommendedName>
</protein>
<dbReference type="EMBL" id="LVVK01000016">
    <property type="protein sequence ID" value="OPB41141.1"/>
    <property type="molecule type" value="Genomic_DNA"/>
</dbReference>
<evidence type="ECO:0000256" key="1">
    <source>
        <dbReference type="SAM" id="MobiDB-lite"/>
    </source>
</evidence>
<proteinExistence type="predicted"/>
<feature type="domain" description="DUF6603" evidence="2">
    <location>
        <begin position="930"/>
        <end position="1474"/>
    </location>
</feature>
<evidence type="ECO:0000313" key="4">
    <source>
        <dbReference type="Proteomes" id="UP000191004"/>
    </source>
</evidence>
<accession>A0A1T3CJF2</accession>
<name>A0A1T3CJF2_9HYPO</name>
<dbReference type="InterPro" id="IPR046538">
    <property type="entry name" value="DUF6603"/>
</dbReference>
<sequence>MGVASTEGALVRAGDTSRDIQNGKTYTIYASTASQQPGDDVQILKADTPTDKFVATLNKEQAIILSEAPNLTAPLADTDKTKKWFQSFDTGATGTVSLDNVTDKNIEKFTVALTAPWALTFSSSVDVLIYTFGASSDLIGGPTEPRFVPPGIDTGGKMLTLGLDFTTTKDITGVKLGDLFKYVGSQNMVDYFLPKKLSGLPLTLKNPGKENDPKRNAMWLVPDADMTTTIRLQFQFEQTKYLEDLLNIGLKGLKLNTADAVCKRKLVLGQTEKGDLPVDQGTVALSIGCTVKAKNGDAPEVKMVAGVEFGARSLSLTFMFLSESPLKGLLMWLAELIDDTGLEDFVTGLLGKKEGSQNVLSATTLRRFTVGLETEKGKYSPKLAKFAFDIEVTANIGTAKTGKPAVFLLSYRWDRSRGGLGTLEGQFWNSESMNPLIMMPLIELRANHMNKSMTDTTALDNLDLQPWVETWNILLPVTKDPAPSIEIASLIPGQTVVNIPDTLPSEITRAYIQLSDHSFAIAGTATAKKITPGSAPQPYLGEVSLDASFEWGKSSSGFALKFAFSAGIVPSVEAKHQVPAVLVGFLSYESQAKKWELNASLSNLYASTLVEFFDDDVKDAVCPLIESIVVRTLKVNYTYEGITEGTDKGKSKGTTFAITGDLIIAGLELGLTFTHDKAGFKFTAFLTPTDESVTIGEVLEDILGDDEIELPDFVANTPLVTDNEKAFQLDVEKKTATIEKKESTWFHFLAQINIGQVHVKFAQLRSTDWGKTASSKRLVQVAVDGFSKKKVTIPLVGDVEQPLDELYFLWVQDPDNAKSPQPGKEAGLTRKDLAQVNADATDPILVKDKIDPNLAKDTDILVAAGCHFAVIIHSPTGERSCLLDYAFMKPKPKGKQSGSSSEKALVLKSGKGKKEEPADDGSPSAQAPFKKKAGPISISNVGLKYKDKMLGLKFDAAFELGPIGFSLIGFTIMVDIKSLSSTPTFSASIEGLAAAFDKPPLMIAGIIRHGNTGGIDYYAGGLIVGWVPYQFQAAGFYGTVKPKDQDEFKSVFVFAKLDGPLITLEFAEISGICGGFGYNSNVRVPTAAEIYQFPFIASTDLGGAANAMEALQKLTDPGPNGWFQPLNDTYWAAVGMKIDAFEMISLDAVVVVQFGQAIKLGIFALALADIPNPKAPVKFAHVELGIAAVADFEFGTLKIEAQLSPRSFILYPDCHLTGGMGLYYWFDAPKADKSIVGDFVFTLGGYHQAYKVPVGYPNPPRLGISWSLSSNLSITGQAYFAITPKACMGGGRLHASFHAGPLEAWFDAFADFLINYKPFHFNAQAGLSVGVRYNIDFLFIHTHISVEIGAQLYLWGPPLAGRVHVDFWIIAFDINFGDSESKIEAVDLLKFYQLVLQASEDPSKTAQAFITMGEAAEEEEGEDKTALLADDKYPDPDKNEAHNFLAQTGLLNSAENPTRKTTDPWVVRAGSFSFIVACKMAINEFKNEKDKDPIIKGGDVFSKPMQLDQSMTSTLLVTVAQNGKEDNGWQYEKYTKNVPRALWAQYDPSQDPSGGKNNITDLLKGDDSSVTLMMGVKLTAPKAQMAPDPFPAFDVADASLERLKSVKPFPTIANANTAWEPVEPFKKKDENDKEVEDFDKQYAAVLDSWSNPSWGTEDDGQKGFVGLLAESFKWDKPDSLKSTAGIPERLKKGFMKMYVGAPLLTV</sequence>
<reference evidence="3 4" key="1">
    <citation type="submission" date="2016-04" db="EMBL/GenBank/DDBJ databases">
        <title>Multiple horizontal gene transfer events from other fungi enriched the ability of the initially mycotrophic fungus Trichoderma (Ascomycota) to feed on dead plant biomass.</title>
        <authorList>
            <person name="Atanasova L."/>
            <person name="Chenthamara K."/>
            <person name="Zhang J."/>
            <person name="Grujic M."/>
            <person name="Henrissat B."/>
            <person name="Kuo A."/>
            <person name="Aertz A."/>
            <person name="Salamov A."/>
            <person name="Lipzen A."/>
            <person name="Labutti K."/>
            <person name="Barry K."/>
            <person name="Miao Y."/>
            <person name="Rahimi M.J."/>
            <person name="Shen Q."/>
            <person name="Grigoriev I.V."/>
            <person name="Kubicek C.P."/>
            <person name="Druzhinina I.S."/>
        </authorList>
    </citation>
    <scope>NUCLEOTIDE SEQUENCE [LARGE SCALE GENOMIC DNA]</scope>
    <source>
        <strain evidence="3 4">NJAU 4742</strain>
    </source>
</reference>
<gene>
    <name evidence="3" type="ORF">A0O28_0108380</name>
</gene>
<dbReference type="Pfam" id="PF20248">
    <property type="entry name" value="DUF6603"/>
    <property type="match status" value="1"/>
</dbReference>
<keyword evidence="4" id="KW-1185">Reference proteome</keyword>
<evidence type="ECO:0000259" key="2">
    <source>
        <dbReference type="Pfam" id="PF20248"/>
    </source>
</evidence>
<dbReference type="OrthoDB" id="5352492at2759"/>
<comment type="caution">
    <text evidence="3">The sequence shown here is derived from an EMBL/GenBank/DDBJ whole genome shotgun (WGS) entry which is preliminary data.</text>
</comment>
<feature type="region of interest" description="Disordered" evidence="1">
    <location>
        <begin position="891"/>
        <end position="930"/>
    </location>
</feature>